<keyword evidence="2" id="KW-1185">Reference proteome</keyword>
<gene>
    <name evidence="1" type="ORF">DCAF_LOCUS5560</name>
</gene>
<sequence>PWELRKQVRGFARKVLLRVGTECSTGLRQLVAKIFNINNISIATGSELYLRNMKQVDSYLHSAYPKTVELVRKATKIQLENLPQSK</sequence>
<comment type="caution">
    <text evidence="1">The sequence shown here is derived from an EMBL/GenBank/DDBJ whole genome shotgun (WGS) entry which is preliminary data.</text>
</comment>
<evidence type="ECO:0000313" key="1">
    <source>
        <dbReference type="EMBL" id="CAK7327842.1"/>
    </source>
</evidence>
<dbReference type="Proteomes" id="UP001314170">
    <property type="component" value="Unassembled WGS sequence"/>
</dbReference>
<dbReference type="AlphaFoldDB" id="A0AAV1R1H0"/>
<accession>A0AAV1R1H0</accession>
<proteinExistence type="predicted"/>
<name>A0AAV1R1H0_9ROSI</name>
<organism evidence="1 2">
    <name type="scientific">Dovyalis caffra</name>
    <dbReference type="NCBI Taxonomy" id="77055"/>
    <lineage>
        <taxon>Eukaryota</taxon>
        <taxon>Viridiplantae</taxon>
        <taxon>Streptophyta</taxon>
        <taxon>Embryophyta</taxon>
        <taxon>Tracheophyta</taxon>
        <taxon>Spermatophyta</taxon>
        <taxon>Magnoliopsida</taxon>
        <taxon>eudicotyledons</taxon>
        <taxon>Gunneridae</taxon>
        <taxon>Pentapetalae</taxon>
        <taxon>rosids</taxon>
        <taxon>fabids</taxon>
        <taxon>Malpighiales</taxon>
        <taxon>Salicaceae</taxon>
        <taxon>Flacourtieae</taxon>
        <taxon>Dovyalis</taxon>
    </lineage>
</organism>
<evidence type="ECO:0000313" key="2">
    <source>
        <dbReference type="Proteomes" id="UP001314170"/>
    </source>
</evidence>
<reference evidence="1 2" key="1">
    <citation type="submission" date="2024-01" db="EMBL/GenBank/DDBJ databases">
        <authorList>
            <person name="Waweru B."/>
        </authorList>
    </citation>
    <scope>NUCLEOTIDE SEQUENCE [LARGE SCALE GENOMIC DNA]</scope>
</reference>
<feature type="non-terminal residue" evidence="1">
    <location>
        <position position="1"/>
    </location>
</feature>
<dbReference type="EMBL" id="CAWUPB010000870">
    <property type="protein sequence ID" value="CAK7327842.1"/>
    <property type="molecule type" value="Genomic_DNA"/>
</dbReference>
<protein>
    <submittedName>
        <fullName evidence="1">Uncharacterized protein</fullName>
    </submittedName>
</protein>